<dbReference type="AlphaFoldDB" id="A0A8C6XTF2"/>
<dbReference type="InterPro" id="IPR016181">
    <property type="entry name" value="Acyl_CoA_acyltransferase"/>
</dbReference>
<evidence type="ECO:0000313" key="7">
    <source>
        <dbReference type="Proteomes" id="UP000694559"/>
    </source>
</evidence>
<proteinExistence type="inferred from homology"/>
<dbReference type="SUPFAM" id="SSF55729">
    <property type="entry name" value="Acyl-CoA N-acyltransferases (Nat)"/>
    <property type="match status" value="1"/>
</dbReference>
<dbReference type="Ensembl" id="ENSNNAT00000019052.1">
    <property type="protein sequence ID" value="ENSNNAP00000018150.1"/>
    <property type="gene ID" value="ENSNNAG00000012138.1"/>
</dbReference>
<feature type="region of interest" description="Disordered" evidence="4">
    <location>
        <begin position="1"/>
        <end position="30"/>
    </location>
</feature>
<evidence type="ECO:0000256" key="2">
    <source>
        <dbReference type="ARBA" id="ARBA00022679"/>
    </source>
</evidence>
<dbReference type="PROSITE" id="PS51186">
    <property type="entry name" value="GNAT"/>
    <property type="match status" value="1"/>
</dbReference>
<protein>
    <recommendedName>
        <fullName evidence="5">N-acetyltransferase domain-containing protein</fullName>
    </recommendedName>
</protein>
<evidence type="ECO:0000313" key="6">
    <source>
        <dbReference type="Ensembl" id="ENSNNAP00000018150.1"/>
    </source>
</evidence>
<evidence type="ECO:0000256" key="4">
    <source>
        <dbReference type="SAM" id="MobiDB-lite"/>
    </source>
</evidence>
<evidence type="ECO:0000259" key="5">
    <source>
        <dbReference type="PROSITE" id="PS51186"/>
    </source>
</evidence>
<dbReference type="PANTHER" id="PTHR10545:SF51">
    <property type="entry name" value="THIALYSINE N-EPSILON-ACETYLTRANSFERASE"/>
    <property type="match status" value="1"/>
</dbReference>
<dbReference type="InterPro" id="IPR000182">
    <property type="entry name" value="GNAT_dom"/>
</dbReference>
<dbReference type="InterPro" id="IPR051016">
    <property type="entry name" value="Diverse_Substrate_AcTransf"/>
</dbReference>
<organism evidence="6 7">
    <name type="scientific">Naja naja</name>
    <name type="common">Indian cobra</name>
    <dbReference type="NCBI Taxonomy" id="35670"/>
    <lineage>
        <taxon>Eukaryota</taxon>
        <taxon>Metazoa</taxon>
        <taxon>Chordata</taxon>
        <taxon>Craniata</taxon>
        <taxon>Vertebrata</taxon>
        <taxon>Euteleostomi</taxon>
        <taxon>Lepidosauria</taxon>
        <taxon>Squamata</taxon>
        <taxon>Bifurcata</taxon>
        <taxon>Unidentata</taxon>
        <taxon>Episquamata</taxon>
        <taxon>Toxicofera</taxon>
        <taxon>Serpentes</taxon>
        <taxon>Colubroidea</taxon>
        <taxon>Elapidae</taxon>
        <taxon>Elapinae</taxon>
        <taxon>Naja</taxon>
    </lineage>
</organism>
<name>A0A8C6XTF2_NAJNA</name>
<sequence length="279" mass="31000">MRKRSVPKKVNLQQGTARLQGRDPKSKNPQYEETVLKIKLGLVISFRSGQLALLPPSMASRACNQAEKAGGQGSNKAFKGLTSSEGTTAGSSRRLLATMSFLIRPWAKRDIRDVMRLVKELAVSHNALHQVRTSPEALQKDGFEKDAIFGYLVAEVPPAQKSKDGHTIIGYQFHYLTYCTWDGPILFGEDLYVMPEFRGRGIGTALLNHAAKITLEKGCSQFRFISAEKPQATADFFHKRGAVDVTLRDNWHIIRTDRDPLVKLVEDAAAKPNPVSLQL</sequence>
<dbReference type="Gene3D" id="3.40.630.30">
    <property type="match status" value="1"/>
</dbReference>
<dbReference type="Proteomes" id="UP000694559">
    <property type="component" value="Unplaced"/>
</dbReference>
<accession>A0A8C6XTF2</accession>
<reference evidence="6" key="2">
    <citation type="submission" date="2025-09" db="UniProtKB">
        <authorList>
            <consortium name="Ensembl"/>
        </authorList>
    </citation>
    <scope>IDENTIFICATION</scope>
</reference>
<dbReference type="Pfam" id="PF00583">
    <property type="entry name" value="Acetyltransf_1"/>
    <property type="match status" value="1"/>
</dbReference>
<keyword evidence="3" id="KW-0012">Acyltransferase</keyword>
<evidence type="ECO:0000256" key="1">
    <source>
        <dbReference type="ARBA" id="ARBA00008694"/>
    </source>
</evidence>
<feature type="domain" description="N-acetyltransferase" evidence="5">
    <location>
        <begin position="101"/>
        <end position="266"/>
    </location>
</feature>
<comment type="similarity">
    <text evidence="1">Belongs to the acetyltransferase family.</text>
</comment>
<evidence type="ECO:0000256" key="3">
    <source>
        <dbReference type="ARBA" id="ARBA00023315"/>
    </source>
</evidence>
<reference evidence="6" key="1">
    <citation type="submission" date="2025-08" db="UniProtKB">
        <authorList>
            <consortium name="Ensembl"/>
        </authorList>
    </citation>
    <scope>IDENTIFICATION</scope>
</reference>
<feature type="region of interest" description="Disordered" evidence="4">
    <location>
        <begin position="65"/>
        <end position="89"/>
    </location>
</feature>
<dbReference type="FunFam" id="3.40.630.30:FF:000064">
    <property type="entry name" value="GNAT family acetyltransferase"/>
    <property type="match status" value="1"/>
</dbReference>
<dbReference type="PANTHER" id="PTHR10545">
    <property type="entry name" value="DIAMINE N-ACETYLTRANSFERASE"/>
    <property type="match status" value="1"/>
</dbReference>
<dbReference type="CDD" id="cd04301">
    <property type="entry name" value="NAT_SF"/>
    <property type="match status" value="1"/>
</dbReference>
<dbReference type="GO" id="GO:0008080">
    <property type="term" value="F:N-acetyltransferase activity"/>
    <property type="evidence" value="ECO:0007669"/>
    <property type="project" value="TreeGrafter"/>
</dbReference>
<dbReference type="GeneTree" id="ENSGT00950000183121"/>
<keyword evidence="2" id="KW-0808">Transferase</keyword>
<dbReference type="OrthoDB" id="7305308at2759"/>
<keyword evidence="7" id="KW-1185">Reference proteome</keyword>